<organism evidence="1 2">
    <name type="scientific">Desulfoluna spongiiphila</name>
    <dbReference type="NCBI Taxonomy" id="419481"/>
    <lineage>
        <taxon>Bacteria</taxon>
        <taxon>Pseudomonadati</taxon>
        <taxon>Thermodesulfobacteriota</taxon>
        <taxon>Desulfobacteria</taxon>
        <taxon>Desulfobacterales</taxon>
        <taxon>Desulfolunaceae</taxon>
        <taxon>Desulfoluna</taxon>
    </lineage>
</organism>
<accession>A0A1G5D780</accession>
<proteinExistence type="predicted"/>
<protein>
    <submittedName>
        <fullName evidence="1">Uncharacterized protein</fullName>
    </submittedName>
</protein>
<gene>
    <name evidence="1" type="ORF">SAMN05216233_10430</name>
</gene>
<name>A0A1G5D780_9BACT</name>
<dbReference type="Proteomes" id="UP000198870">
    <property type="component" value="Unassembled WGS sequence"/>
</dbReference>
<evidence type="ECO:0000313" key="2">
    <source>
        <dbReference type="Proteomes" id="UP000198870"/>
    </source>
</evidence>
<dbReference type="STRING" id="419481.SAMN05216233_10430"/>
<evidence type="ECO:0000313" key="1">
    <source>
        <dbReference type="EMBL" id="SCY10583.1"/>
    </source>
</evidence>
<keyword evidence="2" id="KW-1185">Reference proteome</keyword>
<sequence>MYAQTYLRMVSIPYAMLLDMSAYSVLARY</sequence>
<reference evidence="1 2" key="1">
    <citation type="submission" date="2016-10" db="EMBL/GenBank/DDBJ databases">
        <authorList>
            <person name="de Groot N.N."/>
        </authorList>
    </citation>
    <scope>NUCLEOTIDE SEQUENCE [LARGE SCALE GENOMIC DNA]</scope>
    <source>
        <strain evidence="1 2">AA1</strain>
    </source>
</reference>
<dbReference type="AlphaFoldDB" id="A0A1G5D780"/>
<dbReference type="EMBL" id="FMUX01000004">
    <property type="protein sequence ID" value="SCY10583.1"/>
    <property type="molecule type" value="Genomic_DNA"/>
</dbReference>